<evidence type="ECO:0000256" key="7">
    <source>
        <dbReference type="ARBA" id="ARBA00022840"/>
    </source>
</evidence>
<evidence type="ECO:0000256" key="3">
    <source>
        <dbReference type="ARBA" id="ARBA00022553"/>
    </source>
</evidence>
<evidence type="ECO:0000256" key="5">
    <source>
        <dbReference type="ARBA" id="ARBA00022741"/>
    </source>
</evidence>
<evidence type="ECO:0000313" key="11">
    <source>
        <dbReference type="Proteomes" id="UP000281547"/>
    </source>
</evidence>
<evidence type="ECO:0000256" key="2">
    <source>
        <dbReference type="ARBA" id="ARBA00012438"/>
    </source>
</evidence>
<keyword evidence="4" id="KW-0808">Transferase</keyword>
<dbReference type="GO" id="GO:0005524">
    <property type="term" value="F:ATP binding"/>
    <property type="evidence" value="ECO:0007669"/>
    <property type="project" value="UniProtKB-KW"/>
</dbReference>
<keyword evidence="8" id="KW-0472">Membrane</keyword>
<keyword evidence="8" id="KW-1133">Transmembrane helix</keyword>
<dbReference type="PANTHER" id="PTHR41523">
    <property type="entry name" value="TWO-COMPONENT SYSTEM SENSOR PROTEIN"/>
    <property type="match status" value="1"/>
</dbReference>
<comment type="caution">
    <text evidence="10">The sequence shown here is derived from an EMBL/GenBank/DDBJ whole genome shotgun (WGS) entry which is preliminary data.</text>
</comment>
<evidence type="ECO:0000259" key="9">
    <source>
        <dbReference type="SMART" id="SM00911"/>
    </source>
</evidence>
<dbReference type="EMBL" id="RZNJ01000004">
    <property type="protein sequence ID" value="RUT30239.1"/>
    <property type="molecule type" value="Genomic_DNA"/>
</dbReference>
<feature type="transmembrane region" description="Helical" evidence="8">
    <location>
        <begin position="285"/>
        <end position="308"/>
    </location>
</feature>
<dbReference type="Pfam" id="PF07536">
    <property type="entry name" value="HWE_HK"/>
    <property type="match status" value="1"/>
</dbReference>
<keyword evidence="3" id="KW-0597">Phosphoprotein</keyword>
<reference evidence="10 11" key="1">
    <citation type="journal article" date="2016" name="Int. J. Syst. Evol. Microbiol.">
        <title>Arsenicitalea aurantiaca gen. nov., sp. nov., a new member of the family Hyphomicrobiaceae, isolated from high-arsenic sediment.</title>
        <authorList>
            <person name="Mu Y."/>
            <person name="Zhou L."/>
            <person name="Zeng X.C."/>
            <person name="Liu L."/>
            <person name="Pan Y."/>
            <person name="Chen X."/>
            <person name="Wang J."/>
            <person name="Li S."/>
            <person name="Li W.J."/>
            <person name="Wang Y."/>
        </authorList>
    </citation>
    <scope>NUCLEOTIDE SEQUENCE [LARGE SCALE GENOMIC DNA]</scope>
    <source>
        <strain evidence="10 11">42-50</strain>
    </source>
</reference>
<proteinExistence type="predicted"/>
<dbReference type="SMART" id="SM00911">
    <property type="entry name" value="HWE_HK"/>
    <property type="match status" value="1"/>
</dbReference>
<accession>A0A433X850</accession>
<dbReference type="Proteomes" id="UP000281547">
    <property type="component" value="Unassembled WGS sequence"/>
</dbReference>
<evidence type="ECO:0000256" key="8">
    <source>
        <dbReference type="SAM" id="Phobius"/>
    </source>
</evidence>
<dbReference type="Gene3D" id="3.30.450.20">
    <property type="entry name" value="PAS domain"/>
    <property type="match status" value="1"/>
</dbReference>
<keyword evidence="7" id="KW-0067">ATP-binding</keyword>
<comment type="catalytic activity">
    <reaction evidence="1">
        <text>ATP + protein L-histidine = ADP + protein N-phospho-L-histidine.</text>
        <dbReference type="EC" id="2.7.13.3"/>
    </reaction>
</comment>
<dbReference type="AlphaFoldDB" id="A0A433X850"/>
<keyword evidence="6 10" id="KW-0418">Kinase</keyword>
<name>A0A433X850_9HYPH</name>
<feature type="domain" description="Signal transduction histidine kinase HWE region" evidence="9">
    <location>
        <begin position="368"/>
        <end position="450"/>
    </location>
</feature>
<dbReference type="PANTHER" id="PTHR41523:SF8">
    <property type="entry name" value="ETHYLENE RESPONSE SENSOR PROTEIN"/>
    <property type="match status" value="1"/>
</dbReference>
<dbReference type="RefSeq" id="WP_127189020.1">
    <property type="nucleotide sequence ID" value="NZ_RZNJ01000004.1"/>
</dbReference>
<organism evidence="10 11">
    <name type="scientific">Arsenicitalea aurantiaca</name>
    <dbReference type="NCBI Taxonomy" id="1783274"/>
    <lineage>
        <taxon>Bacteria</taxon>
        <taxon>Pseudomonadati</taxon>
        <taxon>Pseudomonadota</taxon>
        <taxon>Alphaproteobacteria</taxon>
        <taxon>Hyphomicrobiales</taxon>
        <taxon>Devosiaceae</taxon>
        <taxon>Arsenicitalea</taxon>
    </lineage>
</organism>
<evidence type="ECO:0000256" key="1">
    <source>
        <dbReference type="ARBA" id="ARBA00000085"/>
    </source>
</evidence>
<protein>
    <recommendedName>
        <fullName evidence="2">histidine kinase</fullName>
        <ecNumber evidence="2">2.7.13.3</ecNumber>
    </recommendedName>
</protein>
<dbReference type="EC" id="2.7.13.3" evidence="2"/>
<keyword evidence="11" id="KW-1185">Reference proteome</keyword>
<gene>
    <name evidence="10" type="ORF">EMQ25_13060</name>
</gene>
<sequence length="572" mass="62008">MTATAEPEPNPRRRLPTPRPITHYLVILVLVALLPAFAFSAILLQRNNEAQERVVESLIIGTTRSIVQAVEREITANITTLRILATTPSLLDGNLEGFYTRVQMALGNTTTNLFVLDETLTTILSTRVPFPPQPQRTADPQSAQAAIERDGVVVSDVLLGAVSRQWVFNILMPVENDAGEQYVVALNQDAGELTTALLSSALPDGWNVVLIDSDATVIAASPDGGTTGETFALASATDLTTSFGWRIVERDGRAYRAVIQRSPLTGWTLFAWAPREVIERPLHEAVASLLIGGILLALAVILVCYWLGLRIGRSVRGLAHDAKRLGAGQKVTRHHYPIAEIDTVSGVIAEAGEQRQAAETEVRFLLRELAHRSKNQMTVIAAMAKQTAKGADNVPEFVQNFEKRIFGLARSTDLLLANGMIGVDLHELLSRQIDPFCPVEGKRVSLSGPAVRLNTQAAQIIGMGAHEMATNAVKYGAFSRDDGTLAVSWHRTGDIVSLVWRESVGTLAERPDRRGFGTTVLENMVGSALGAEVTRTLHTDGMEWRFDIPIEALDPSHSPHGAIEEEAGSSPA</sequence>
<feature type="transmembrane region" description="Helical" evidence="8">
    <location>
        <begin position="21"/>
        <end position="44"/>
    </location>
</feature>
<evidence type="ECO:0000256" key="6">
    <source>
        <dbReference type="ARBA" id="ARBA00022777"/>
    </source>
</evidence>
<dbReference type="OrthoDB" id="341208at2"/>
<evidence type="ECO:0000256" key="4">
    <source>
        <dbReference type="ARBA" id="ARBA00022679"/>
    </source>
</evidence>
<evidence type="ECO:0000313" key="10">
    <source>
        <dbReference type="EMBL" id="RUT30239.1"/>
    </source>
</evidence>
<dbReference type="InterPro" id="IPR011102">
    <property type="entry name" value="Sig_transdc_His_kinase_HWE"/>
</dbReference>
<dbReference type="GO" id="GO:0004673">
    <property type="term" value="F:protein histidine kinase activity"/>
    <property type="evidence" value="ECO:0007669"/>
    <property type="project" value="UniProtKB-EC"/>
</dbReference>
<keyword evidence="8" id="KW-0812">Transmembrane</keyword>
<keyword evidence="5" id="KW-0547">Nucleotide-binding</keyword>